<feature type="transmembrane region" description="Helical" evidence="1">
    <location>
        <begin position="141"/>
        <end position="165"/>
    </location>
</feature>
<evidence type="ECO:0000256" key="1">
    <source>
        <dbReference type="SAM" id="Phobius"/>
    </source>
</evidence>
<dbReference type="InterPro" id="IPR024529">
    <property type="entry name" value="ECF_trnsprt_substrate-spec"/>
</dbReference>
<feature type="transmembrane region" description="Helical" evidence="1">
    <location>
        <begin position="39"/>
        <end position="63"/>
    </location>
</feature>
<feature type="transmembrane region" description="Helical" evidence="1">
    <location>
        <begin position="75"/>
        <end position="94"/>
    </location>
</feature>
<reference evidence="2 3" key="1">
    <citation type="submission" date="2022-08" db="EMBL/GenBank/DDBJ databases">
        <title>Aerococcaceae sp. nov isolated from spoiled eye mask.</title>
        <authorList>
            <person name="Zhou G."/>
            <person name="Xie X.-B."/>
            <person name="Shi Q.-S."/>
            <person name="Wang Y.-S."/>
            <person name="Wen X."/>
            <person name="Peng H."/>
            <person name="Yang X.-J."/>
            <person name="Tao H.-B."/>
            <person name="Huang X.-M."/>
        </authorList>
    </citation>
    <scope>NUCLEOTIDE SEQUENCE [LARGE SCALE GENOMIC DNA]</scope>
    <source>
        <strain evidence="3">DM20194951</strain>
    </source>
</reference>
<evidence type="ECO:0000313" key="2">
    <source>
        <dbReference type="EMBL" id="UUX34729.1"/>
    </source>
</evidence>
<dbReference type="RefSeq" id="WP_313794230.1">
    <property type="nucleotide sequence ID" value="NZ_CP102453.1"/>
</dbReference>
<feature type="transmembrane region" description="Helical" evidence="1">
    <location>
        <begin position="6"/>
        <end position="27"/>
    </location>
</feature>
<evidence type="ECO:0000313" key="3">
    <source>
        <dbReference type="Proteomes" id="UP001315967"/>
    </source>
</evidence>
<keyword evidence="1" id="KW-0472">Membrane</keyword>
<keyword evidence="1" id="KW-1133">Transmembrane helix</keyword>
<accession>A0ABY5P7U7</accession>
<proteinExistence type="predicted"/>
<keyword evidence="3" id="KW-1185">Reference proteome</keyword>
<dbReference type="Proteomes" id="UP001315967">
    <property type="component" value="Chromosome"/>
</dbReference>
<dbReference type="Gene3D" id="1.10.1760.20">
    <property type="match status" value="1"/>
</dbReference>
<dbReference type="Pfam" id="PF12822">
    <property type="entry name" value="ECF_trnsprt"/>
    <property type="match status" value="1"/>
</dbReference>
<name>A0ABY5P7U7_9LACT</name>
<dbReference type="EMBL" id="CP102453">
    <property type="protein sequence ID" value="UUX34729.1"/>
    <property type="molecule type" value="Genomic_DNA"/>
</dbReference>
<sequence>MSTVKKSMITAINIALCVVLPMAFHAIENGGRIFSPMHIPVLLCGLICGWPYGLLTGIAGPLLSSLFTGMPPMAILPQMMVELATYGVVAGLMMEYVHTGKVFADLYISLITALIAGRVVAGLTGALIFSRGSITMASWVTSYFVTAFPGIVLHLAVIPPIVYMLMKANLIPNRYPSQNIAAE</sequence>
<gene>
    <name evidence="2" type="ORF">NRE15_03510</name>
</gene>
<organism evidence="2 3">
    <name type="scientific">Fundicoccus culcitae</name>
    <dbReference type="NCBI Taxonomy" id="2969821"/>
    <lineage>
        <taxon>Bacteria</taxon>
        <taxon>Bacillati</taxon>
        <taxon>Bacillota</taxon>
        <taxon>Bacilli</taxon>
        <taxon>Lactobacillales</taxon>
        <taxon>Aerococcaceae</taxon>
        <taxon>Fundicoccus</taxon>
    </lineage>
</organism>
<feature type="transmembrane region" description="Helical" evidence="1">
    <location>
        <begin position="106"/>
        <end position="129"/>
    </location>
</feature>
<keyword evidence="1" id="KW-0812">Transmembrane</keyword>
<protein>
    <submittedName>
        <fullName evidence="2">ECF transporter S component</fullName>
    </submittedName>
</protein>